<gene>
    <name evidence="2" type="ORF">ACFOEI_16000</name>
</gene>
<evidence type="ECO:0000313" key="3">
    <source>
        <dbReference type="Proteomes" id="UP001595640"/>
    </source>
</evidence>
<reference evidence="3" key="1">
    <citation type="journal article" date="2019" name="Int. J. Syst. Evol. Microbiol.">
        <title>The Global Catalogue of Microorganisms (GCM) 10K type strain sequencing project: providing services to taxonomists for standard genome sequencing and annotation.</title>
        <authorList>
            <consortium name="The Broad Institute Genomics Platform"/>
            <consortium name="The Broad Institute Genome Sequencing Center for Infectious Disease"/>
            <person name="Wu L."/>
            <person name="Ma J."/>
        </authorList>
    </citation>
    <scope>NUCLEOTIDE SEQUENCE [LARGE SCALE GENOMIC DNA]</scope>
    <source>
        <strain evidence="3">KCTC 12847</strain>
    </source>
</reference>
<dbReference type="RefSeq" id="WP_083932982.1">
    <property type="nucleotide sequence ID" value="NZ_BMXD01000001.1"/>
</dbReference>
<dbReference type="SMART" id="SM00530">
    <property type="entry name" value="HTH_XRE"/>
    <property type="match status" value="1"/>
</dbReference>
<feature type="domain" description="HTH cro/C1-type" evidence="1">
    <location>
        <begin position="10"/>
        <end position="50"/>
    </location>
</feature>
<keyword evidence="3" id="KW-1185">Reference proteome</keyword>
<dbReference type="Gene3D" id="1.10.260.40">
    <property type="entry name" value="lambda repressor-like DNA-binding domains"/>
    <property type="match status" value="1"/>
</dbReference>
<evidence type="ECO:0000313" key="2">
    <source>
        <dbReference type="EMBL" id="MFC3293559.1"/>
    </source>
</evidence>
<dbReference type="SUPFAM" id="SSF47413">
    <property type="entry name" value="lambda repressor-like DNA-binding domains"/>
    <property type="match status" value="1"/>
</dbReference>
<dbReference type="EMBL" id="JBHRUH010000031">
    <property type="protein sequence ID" value="MFC3293559.1"/>
    <property type="molecule type" value="Genomic_DNA"/>
</dbReference>
<dbReference type="PROSITE" id="PS50943">
    <property type="entry name" value="HTH_CROC1"/>
    <property type="match status" value="1"/>
</dbReference>
<dbReference type="CDD" id="cd00093">
    <property type="entry name" value="HTH_XRE"/>
    <property type="match status" value="1"/>
</dbReference>
<dbReference type="Proteomes" id="UP001595640">
    <property type="component" value="Unassembled WGS sequence"/>
</dbReference>
<organism evidence="2 3">
    <name type="scientific">Modicisalibacter luteus</name>
    <dbReference type="NCBI Taxonomy" id="453962"/>
    <lineage>
        <taxon>Bacteria</taxon>
        <taxon>Pseudomonadati</taxon>
        <taxon>Pseudomonadota</taxon>
        <taxon>Gammaproteobacteria</taxon>
        <taxon>Oceanospirillales</taxon>
        <taxon>Halomonadaceae</taxon>
        <taxon>Modicisalibacter</taxon>
    </lineage>
</organism>
<evidence type="ECO:0000259" key="1">
    <source>
        <dbReference type="PROSITE" id="PS50943"/>
    </source>
</evidence>
<dbReference type="InterPro" id="IPR001387">
    <property type="entry name" value="Cro/C1-type_HTH"/>
</dbReference>
<dbReference type="Pfam" id="PF01381">
    <property type="entry name" value="HTH_3"/>
    <property type="match status" value="1"/>
</dbReference>
<protein>
    <submittedName>
        <fullName evidence="2">Helix-turn-helix domain-containing protein</fullName>
    </submittedName>
</protein>
<accession>A0ABV7M6R7</accession>
<proteinExistence type="predicted"/>
<name>A0ABV7M6R7_9GAMM</name>
<dbReference type="InterPro" id="IPR010982">
    <property type="entry name" value="Lambda_DNA-bd_dom_sf"/>
</dbReference>
<comment type="caution">
    <text evidence="2">The sequence shown here is derived from an EMBL/GenBank/DDBJ whole genome shotgun (WGS) entry which is preliminary data.</text>
</comment>
<sequence length="92" mass="9905">MLNIPLGKRIRDARKAVGIAQERLGIEVGVSRPAIVQWESGAKRPNYERLCMLGTYGVLLRSTRRLPRSGITSTTTGATCPISAMSVSCSGD</sequence>